<dbReference type="GO" id="GO:0016846">
    <property type="term" value="F:carbon-sulfur lyase activity"/>
    <property type="evidence" value="ECO:0007669"/>
    <property type="project" value="TreeGrafter"/>
</dbReference>
<dbReference type="SUPFAM" id="SSF53383">
    <property type="entry name" value="PLP-dependent transferases"/>
    <property type="match status" value="1"/>
</dbReference>
<organism evidence="5 6">
    <name type="scientific">Debaryomyces hansenii (strain ATCC 36239 / CBS 767 / BCRC 21394 / JCM 1990 / NBRC 0083 / IGC 2968)</name>
    <name type="common">Yeast</name>
    <name type="synonym">Torulaspora hansenii</name>
    <dbReference type="NCBI Taxonomy" id="284592"/>
    <lineage>
        <taxon>Eukaryota</taxon>
        <taxon>Fungi</taxon>
        <taxon>Dikarya</taxon>
        <taxon>Ascomycota</taxon>
        <taxon>Saccharomycotina</taxon>
        <taxon>Pichiomycetes</taxon>
        <taxon>Debaryomycetaceae</taxon>
        <taxon>Debaryomyces</taxon>
    </lineage>
</organism>
<dbReference type="InterPro" id="IPR015422">
    <property type="entry name" value="PyrdxlP-dep_Trfase_small"/>
</dbReference>
<dbReference type="EMBL" id="CR382133">
    <property type="protein sequence ID" value="CAG84320.1"/>
    <property type="molecule type" value="Genomic_DNA"/>
</dbReference>
<dbReference type="InterPro" id="IPR015424">
    <property type="entry name" value="PyrdxlP-dep_Trfase"/>
</dbReference>
<dbReference type="eggNOG" id="KOG0053">
    <property type="taxonomic scope" value="Eukaryota"/>
</dbReference>
<dbReference type="PANTHER" id="PTHR11808">
    <property type="entry name" value="TRANS-SULFURATION ENZYME FAMILY MEMBER"/>
    <property type="match status" value="1"/>
</dbReference>
<feature type="modified residue" description="N6-(pyridoxal phosphate)lysine" evidence="3">
    <location>
        <position position="200"/>
    </location>
</feature>
<dbReference type="PROSITE" id="PS00868">
    <property type="entry name" value="CYS_MET_METAB_PP"/>
    <property type="match status" value="1"/>
</dbReference>
<comment type="similarity">
    <text evidence="4">Belongs to the trans-sulfuration enzymes family.</text>
</comment>
<gene>
    <name evidence="5" type="ordered locus">DEHA2A00814g</name>
</gene>
<dbReference type="InterPro" id="IPR015421">
    <property type="entry name" value="PyrdxlP-dep_Trfase_major"/>
</dbReference>
<dbReference type="RefSeq" id="XP_456373.1">
    <property type="nucleotide sequence ID" value="XM_456373.1"/>
</dbReference>
<evidence type="ECO:0000256" key="1">
    <source>
        <dbReference type="ARBA" id="ARBA00001933"/>
    </source>
</evidence>
<sequence length="374" mass="41306">MTGISTNAIHASDEVNPVRDVIPPINVSTTYKYADNPDDLVKWSDMPEESSIIGNIFYSRITHPNSERVEKALESIVGGPSVAYSSGLGAFFAALTYFNPSIVCIGKGYHGCHSIIDIFTRLKGLKVIGLDDDLDQLNAGDLICLETPVNPDGTVFDIEYFAQKAHKKGAFLLIDSTFAPPPLQDPFKWGADMVLHSATKYLGGHSDLLAGVLVTNDDKVKNQLVTDRLALGTNIANLESYLLLRSLRTFELRITRQAENTEKLVKHLVKNRDSYPKLKKIYHSSLQTEAFVKKQLPNGYSPVFCIELDNESSAKEFPSKLRYFHHATSLGGVESLIEWRVLSDSTVSPTLLRVSVGAENADDLIADFDEALRS</sequence>
<dbReference type="Proteomes" id="UP000000599">
    <property type="component" value="Chromosome A"/>
</dbReference>
<dbReference type="GeneID" id="2899296"/>
<dbReference type="KEGG" id="dha:DEHA2A00814g"/>
<dbReference type="HOGENOM" id="CLU_018986_3_0_1"/>
<dbReference type="Gene3D" id="3.40.640.10">
    <property type="entry name" value="Type I PLP-dependent aspartate aminotransferase-like (Major domain)"/>
    <property type="match status" value="1"/>
</dbReference>
<protein>
    <submittedName>
        <fullName evidence="5">DEHA2A00814p</fullName>
    </submittedName>
</protein>
<evidence type="ECO:0000256" key="4">
    <source>
        <dbReference type="RuleBase" id="RU362118"/>
    </source>
</evidence>
<evidence type="ECO:0000313" key="6">
    <source>
        <dbReference type="Proteomes" id="UP000000599"/>
    </source>
</evidence>
<dbReference type="AlphaFoldDB" id="Q6BZJ6"/>
<dbReference type="FunCoup" id="Q6BZJ6">
    <property type="interactions" value="190"/>
</dbReference>
<accession>Q6BZJ6</accession>
<dbReference type="Pfam" id="PF01053">
    <property type="entry name" value="Cys_Met_Meta_PP"/>
    <property type="match status" value="1"/>
</dbReference>
<dbReference type="VEuPathDB" id="FungiDB:DEHA2A00814g"/>
<name>Q6BZJ6_DEBHA</name>
<evidence type="ECO:0000256" key="2">
    <source>
        <dbReference type="ARBA" id="ARBA00022898"/>
    </source>
</evidence>
<evidence type="ECO:0000313" key="5">
    <source>
        <dbReference type="EMBL" id="CAG84320.1"/>
    </source>
</evidence>
<dbReference type="PANTHER" id="PTHR11808:SF35">
    <property type="entry name" value="CYSTATHIONINE GAMMA-SYNTHASE (AFU_ORTHOLOGUE AFUA_7G01590)"/>
    <property type="match status" value="1"/>
</dbReference>
<dbReference type="FunFam" id="3.40.640.10:FF:000072">
    <property type="entry name" value="Putative cystathionine beta-lyase"/>
    <property type="match status" value="1"/>
</dbReference>
<dbReference type="GO" id="GO:0019346">
    <property type="term" value="P:transsulfuration"/>
    <property type="evidence" value="ECO:0007669"/>
    <property type="project" value="InterPro"/>
</dbReference>
<dbReference type="InterPro" id="IPR054542">
    <property type="entry name" value="Cys_met_metab_PP"/>
</dbReference>
<comment type="cofactor">
    <cofactor evidence="1 4">
        <name>pyridoxal 5'-phosphate</name>
        <dbReference type="ChEBI" id="CHEBI:597326"/>
    </cofactor>
</comment>
<reference evidence="5 6" key="1">
    <citation type="journal article" date="2004" name="Nature">
        <title>Genome evolution in yeasts.</title>
        <authorList>
            <consortium name="Genolevures"/>
            <person name="Dujon B."/>
            <person name="Sherman D."/>
            <person name="Fischer G."/>
            <person name="Durrens P."/>
            <person name="Casaregola S."/>
            <person name="Lafontaine I."/>
            <person name="de Montigny J."/>
            <person name="Marck C."/>
            <person name="Neuveglise C."/>
            <person name="Talla E."/>
            <person name="Goffard N."/>
            <person name="Frangeul L."/>
            <person name="Aigle M."/>
            <person name="Anthouard V."/>
            <person name="Babour A."/>
            <person name="Barbe V."/>
            <person name="Barnay S."/>
            <person name="Blanchin S."/>
            <person name="Beckerich J.M."/>
            <person name="Beyne E."/>
            <person name="Bleykasten C."/>
            <person name="Boisrame A."/>
            <person name="Boyer J."/>
            <person name="Cattolico L."/>
            <person name="Confanioleri F."/>
            <person name="de Daruvar A."/>
            <person name="Despons L."/>
            <person name="Fabre E."/>
            <person name="Fairhead C."/>
            <person name="Ferry-Dumazet H."/>
            <person name="Groppi A."/>
            <person name="Hantraye F."/>
            <person name="Hennequin C."/>
            <person name="Jauniaux N."/>
            <person name="Joyet P."/>
            <person name="Kachouri R."/>
            <person name="Kerrest A."/>
            <person name="Koszul R."/>
            <person name="Lemaire M."/>
            <person name="Lesur I."/>
            <person name="Ma L."/>
            <person name="Muller H."/>
            <person name="Nicaud J.M."/>
            <person name="Nikolski M."/>
            <person name="Oztas S."/>
            <person name="Ozier-Kalogeropoulos O."/>
            <person name="Pellenz S."/>
            <person name="Potier S."/>
            <person name="Richard G.F."/>
            <person name="Straub M.L."/>
            <person name="Suleau A."/>
            <person name="Swennene D."/>
            <person name="Tekaia F."/>
            <person name="Wesolowski-Louvel M."/>
            <person name="Westhof E."/>
            <person name="Wirth B."/>
            <person name="Zeniou-Meyer M."/>
            <person name="Zivanovic I."/>
            <person name="Bolotin-Fukuhara M."/>
            <person name="Thierry A."/>
            <person name="Bouchier C."/>
            <person name="Caudron B."/>
            <person name="Scarpelli C."/>
            <person name="Gaillardin C."/>
            <person name="Weissenbach J."/>
            <person name="Wincker P."/>
            <person name="Souciet J.L."/>
        </authorList>
    </citation>
    <scope>NUCLEOTIDE SEQUENCE [LARGE SCALE GENOMIC DNA]</scope>
    <source>
        <strain evidence="6">ATCC 36239 / CBS 767 / BCRC 21394 / JCM 1990 / NBRC 0083 / IGC 2968</strain>
    </source>
</reference>
<dbReference type="PIRSF" id="PIRSF001434">
    <property type="entry name" value="CGS"/>
    <property type="match status" value="1"/>
</dbReference>
<dbReference type="InParanoid" id="Q6BZJ6"/>
<keyword evidence="6" id="KW-1185">Reference proteome</keyword>
<dbReference type="OrthoDB" id="3512640at2759"/>
<dbReference type="GO" id="GO:0005737">
    <property type="term" value="C:cytoplasm"/>
    <property type="evidence" value="ECO:0007669"/>
    <property type="project" value="TreeGrafter"/>
</dbReference>
<dbReference type="GO" id="GO:0030170">
    <property type="term" value="F:pyridoxal phosphate binding"/>
    <property type="evidence" value="ECO:0007669"/>
    <property type="project" value="InterPro"/>
</dbReference>
<dbReference type="STRING" id="284592.Q6BZJ6"/>
<proteinExistence type="inferred from homology"/>
<dbReference type="InterPro" id="IPR000277">
    <property type="entry name" value="Cys/Met-Metab_PyrdxlP-dep_enz"/>
</dbReference>
<evidence type="ECO:0000256" key="3">
    <source>
        <dbReference type="PIRSR" id="PIRSR001434-2"/>
    </source>
</evidence>
<keyword evidence="2 3" id="KW-0663">Pyridoxal phosphate</keyword>
<dbReference type="OMA" id="HKKMHGV"/>
<dbReference type="Gene3D" id="3.90.1150.10">
    <property type="entry name" value="Aspartate Aminotransferase, domain 1"/>
    <property type="match status" value="1"/>
</dbReference>